<protein>
    <submittedName>
        <fullName evidence="2">Uncharacterized protein</fullName>
    </submittedName>
</protein>
<feature type="compositionally biased region" description="Polar residues" evidence="1">
    <location>
        <begin position="1"/>
        <end position="13"/>
    </location>
</feature>
<keyword evidence="3" id="KW-1185">Reference proteome</keyword>
<dbReference type="Proteomes" id="UP000326759">
    <property type="component" value="Unassembled WGS sequence"/>
</dbReference>
<evidence type="ECO:0000313" key="2">
    <source>
        <dbReference type="EMBL" id="KAB7506704.1"/>
    </source>
</evidence>
<proteinExistence type="predicted"/>
<gene>
    <name evidence="2" type="ORF">Anas_11630</name>
</gene>
<dbReference type="EMBL" id="SEYY01000702">
    <property type="protein sequence ID" value="KAB7506704.1"/>
    <property type="molecule type" value="Genomic_DNA"/>
</dbReference>
<comment type="caution">
    <text evidence="2">The sequence shown here is derived from an EMBL/GenBank/DDBJ whole genome shotgun (WGS) entry which is preliminary data.</text>
</comment>
<evidence type="ECO:0000313" key="3">
    <source>
        <dbReference type="Proteomes" id="UP000326759"/>
    </source>
</evidence>
<accession>A0A5N5TKK4</accession>
<reference evidence="2 3" key="1">
    <citation type="journal article" date="2019" name="PLoS Biol.">
        <title>Sex chromosomes control vertical transmission of feminizing Wolbachia symbionts in an isopod.</title>
        <authorList>
            <person name="Becking T."/>
            <person name="Chebbi M.A."/>
            <person name="Giraud I."/>
            <person name="Moumen B."/>
            <person name="Laverre T."/>
            <person name="Caubet Y."/>
            <person name="Peccoud J."/>
            <person name="Gilbert C."/>
            <person name="Cordaux R."/>
        </authorList>
    </citation>
    <scope>NUCLEOTIDE SEQUENCE [LARGE SCALE GENOMIC DNA]</scope>
    <source>
        <strain evidence="2">ANa2</strain>
        <tissue evidence="2">Whole body excluding digestive tract and cuticle</tissue>
    </source>
</reference>
<organism evidence="2 3">
    <name type="scientific">Armadillidium nasatum</name>
    <dbReference type="NCBI Taxonomy" id="96803"/>
    <lineage>
        <taxon>Eukaryota</taxon>
        <taxon>Metazoa</taxon>
        <taxon>Ecdysozoa</taxon>
        <taxon>Arthropoda</taxon>
        <taxon>Crustacea</taxon>
        <taxon>Multicrustacea</taxon>
        <taxon>Malacostraca</taxon>
        <taxon>Eumalacostraca</taxon>
        <taxon>Peracarida</taxon>
        <taxon>Isopoda</taxon>
        <taxon>Oniscidea</taxon>
        <taxon>Crinocheta</taxon>
        <taxon>Armadillidiidae</taxon>
        <taxon>Armadillidium</taxon>
    </lineage>
</organism>
<feature type="region of interest" description="Disordered" evidence="1">
    <location>
        <begin position="1"/>
        <end position="27"/>
    </location>
</feature>
<dbReference type="AlphaFoldDB" id="A0A5N5TKK4"/>
<evidence type="ECO:0000256" key="1">
    <source>
        <dbReference type="SAM" id="MobiDB-lite"/>
    </source>
</evidence>
<feature type="compositionally biased region" description="Acidic residues" evidence="1">
    <location>
        <begin position="16"/>
        <end position="27"/>
    </location>
</feature>
<sequence>MQDASTSGTNQRDTPQEEIQDLPELPDLEESFDETSSEFNIVKFQQRKLKPYFYVGKVLRKIDDKVKVKFLRKAERGKHNENEIAFKDPENVDIYDIEKGQIMKKMIIKDIRRGVIFFRNTCKGLTIPTFGPYTPQPWLTSPRNQHRSSCDFSQDFTTIFDFENTRYCALPSREERYFII</sequence>
<dbReference type="OrthoDB" id="10411809at2759"/>
<name>A0A5N5TKK4_9CRUS</name>